<proteinExistence type="predicted"/>
<keyword evidence="2" id="KW-1185">Reference proteome</keyword>
<dbReference type="VEuPathDB" id="FungiDB:FMAN_08844"/>
<reference evidence="2" key="1">
    <citation type="journal article" date="2016" name="Genome Biol. Evol.">
        <title>Comparative 'omics' of the Fusarium fujikuroi species complex highlights differences in genetic potential and metabolite synthesis.</title>
        <authorList>
            <person name="Niehaus E.-M."/>
            <person name="Muensterkoetter M."/>
            <person name="Proctor R.H."/>
            <person name="Brown D.W."/>
            <person name="Sharon A."/>
            <person name="Idan Y."/>
            <person name="Oren-Young L."/>
            <person name="Sieber C.M."/>
            <person name="Novak O."/>
            <person name="Pencik A."/>
            <person name="Tarkowska D."/>
            <person name="Hromadova K."/>
            <person name="Freeman S."/>
            <person name="Maymon M."/>
            <person name="Elazar M."/>
            <person name="Youssef S.A."/>
            <person name="El-Shabrawy E.S.M."/>
            <person name="Shalaby A.B.A."/>
            <person name="Houterman P."/>
            <person name="Brock N.L."/>
            <person name="Burkhardt I."/>
            <person name="Tsavkelova E.A."/>
            <person name="Dickschat J.S."/>
            <person name="Galuszka P."/>
            <person name="Gueldener U."/>
            <person name="Tudzynski B."/>
        </authorList>
    </citation>
    <scope>NUCLEOTIDE SEQUENCE [LARGE SCALE GENOMIC DNA]</scope>
    <source>
        <strain evidence="2">MRC7560</strain>
    </source>
</reference>
<dbReference type="GeneID" id="65088104"/>
<gene>
    <name evidence="1" type="ORF">FMAN_08844</name>
</gene>
<name>A0A1L7T2U4_FUSMA</name>
<dbReference type="AlphaFoldDB" id="A0A1L7T2U4"/>
<evidence type="ECO:0000313" key="1">
    <source>
        <dbReference type="EMBL" id="CVK90483.1"/>
    </source>
</evidence>
<sequence>MATPIIPLSEEQASWKQWDENVPCVWPEVVAPSPLPMPELPTLIEEEARVELSWRELQARTDARYNRQRRPSKL</sequence>
<dbReference type="EMBL" id="FCQH01000004">
    <property type="protein sequence ID" value="CVK90483.1"/>
    <property type="molecule type" value="Genomic_DNA"/>
</dbReference>
<dbReference type="RefSeq" id="XP_041680364.1">
    <property type="nucleotide sequence ID" value="XM_041829618.1"/>
</dbReference>
<dbReference type="Proteomes" id="UP000184255">
    <property type="component" value="Unassembled WGS sequence"/>
</dbReference>
<accession>A0A1L7T2U4</accession>
<comment type="caution">
    <text evidence="1">The sequence shown here is derived from an EMBL/GenBank/DDBJ whole genome shotgun (WGS) entry which is preliminary data.</text>
</comment>
<evidence type="ECO:0000313" key="2">
    <source>
        <dbReference type="Proteomes" id="UP000184255"/>
    </source>
</evidence>
<protein>
    <submittedName>
        <fullName evidence="1">Uncharacterized protein</fullName>
    </submittedName>
</protein>
<organism evidence="1 2">
    <name type="scientific">Fusarium mangiferae</name>
    <name type="common">Mango malformation disease fungus</name>
    <dbReference type="NCBI Taxonomy" id="192010"/>
    <lineage>
        <taxon>Eukaryota</taxon>
        <taxon>Fungi</taxon>
        <taxon>Dikarya</taxon>
        <taxon>Ascomycota</taxon>
        <taxon>Pezizomycotina</taxon>
        <taxon>Sordariomycetes</taxon>
        <taxon>Hypocreomycetidae</taxon>
        <taxon>Hypocreales</taxon>
        <taxon>Nectriaceae</taxon>
        <taxon>Fusarium</taxon>
        <taxon>Fusarium fujikuroi species complex</taxon>
    </lineage>
</organism>